<dbReference type="AlphaFoldDB" id="A0A2T4BDR1"/>
<sequence>MLASPSTKHKKQAPGHRNHIRLDATRTAAGGQEKRRWRVATGPEWPCCYFELAARWPIPGAPLWPRGQSALCPTAGVYIRRISSGTKRGKFDGRCTGDARPTPLSHGLCQSRVVLEKLLVSVPIREPTRSTTPGYQMEAHVTKRGRRMKHKQLHGSSSGVLMGQLRRKMRADVPMAAVCQWHKTRVRLADLP</sequence>
<protein>
    <submittedName>
        <fullName evidence="1">Uncharacterized protein</fullName>
    </submittedName>
</protein>
<accession>A0A2T4BDR1</accession>
<evidence type="ECO:0000313" key="2">
    <source>
        <dbReference type="Proteomes" id="UP000241546"/>
    </source>
</evidence>
<reference evidence="2" key="1">
    <citation type="submission" date="2016-07" db="EMBL/GenBank/DDBJ databases">
        <title>Multiple horizontal gene transfer events from other fungi enriched the ability of initially mycotrophic Trichoderma (Ascomycota) to feed on dead plant biomass.</title>
        <authorList>
            <consortium name="DOE Joint Genome Institute"/>
            <person name="Atanasova L."/>
            <person name="Chenthamara K."/>
            <person name="Zhang J."/>
            <person name="Grujic M."/>
            <person name="Henrissat B."/>
            <person name="Kuo A."/>
            <person name="Aerts A."/>
            <person name="Salamov A."/>
            <person name="Lipzen A."/>
            <person name="Labutti K."/>
            <person name="Barry K."/>
            <person name="Miao Y."/>
            <person name="Rahimi M.J."/>
            <person name="Shen Q."/>
            <person name="Grigoriev I.V."/>
            <person name="Kubicek C.P."/>
            <person name="Druzhinina I.S."/>
        </authorList>
    </citation>
    <scope>NUCLEOTIDE SEQUENCE [LARGE SCALE GENOMIC DNA]</scope>
    <source>
        <strain evidence="2">TUCIM 6016</strain>
    </source>
</reference>
<dbReference type="EMBL" id="KZ680211">
    <property type="protein sequence ID" value="PTB67472.1"/>
    <property type="molecule type" value="Genomic_DNA"/>
</dbReference>
<proteinExistence type="predicted"/>
<organism evidence="1 2">
    <name type="scientific">Trichoderma citrinoviride</name>
    <dbReference type="NCBI Taxonomy" id="58853"/>
    <lineage>
        <taxon>Eukaryota</taxon>
        <taxon>Fungi</taxon>
        <taxon>Dikarya</taxon>
        <taxon>Ascomycota</taxon>
        <taxon>Pezizomycotina</taxon>
        <taxon>Sordariomycetes</taxon>
        <taxon>Hypocreomycetidae</taxon>
        <taxon>Hypocreales</taxon>
        <taxon>Hypocreaceae</taxon>
        <taxon>Trichoderma</taxon>
    </lineage>
</organism>
<dbReference type="RefSeq" id="XP_024750792.1">
    <property type="nucleotide sequence ID" value="XM_024893354.1"/>
</dbReference>
<keyword evidence="2" id="KW-1185">Reference proteome</keyword>
<evidence type="ECO:0000313" key="1">
    <source>
        <dbReference type="EMBL" id="PTB67472.1"/>
    </source>
</evidence>
<dbReference type="GeneID" id="36601472"/>
<name>A0A2T4BDR1_9HYPO</name>
<gene>
    <name evidence="1" type="ORF">BBK36DRAFT_1140123</name>
</gene>
<dbReference type="Proteomes" id="UP000241546">
    <property type="component" value="Unassembled WGS sequence"/>
</dbReference>